<reference evidence="1" key="1">
    <citation type="submission" date="2014-09" db="EMBL/GenBank/DDBJ databases">
        <authorList>
            <person name="Magalhaes I.L.F."/>
            <person name="Oliveira U."/>
            <person name="Santos F.R."/>
            <person name="Vidigal T.H.D.A."/>
            <person name="Brescovit A.D."/>
            <person name="Santos A.J."/>
        </authorList>
    </citation>
    <scope>NUCLEOTIDE SEQUENCE</scope>
    <source>
        <tissue evidence="1">Shoot tissue taken approximately 20 cm above the soil surface</tissue>
    </source>
</reference>
<dbReference type="AlphaFoldDB" id="A0A0A9F9E1"/>
<proteinExistence type="predicted"/>
<sequence>MILCSEAPKKVTRRIIRRSSEGSSEHFSESTNFSCAHRIIRRASK</sequence>
<dbReference type="EMBL" id="GBRH01188276">
    <property type="protein sequence ID" value="JAE09620.1"/>
    <property type="molecule type" value="Transcribed_RNA"/>
</dbReference>
<name>A0A0A9F9E1_ARUDO</name>
<evidence type="ECO:0000313" key="1">
    <source>
        <dbReference type="EMBL" id="JAE09620.1"/>
    </source>
</evidence>
<protein>
    <submittedName>
        <fullName evidence="1">Uncharacterized protein</fullName>
    </submittedName>
</protein>
<organism evidence="1">
    <name type="scientific">Arundo donax</name>
    <name type="common">Giant reed</name>
    <name type="synonym">Donax arundinaceus</name>
    <dbReference type="NCBI Taxonomy" id="35708"/>
    <lineage>
        <taxon>Eukaryota</taxon>
        <taxon>Viridiplantae</taxon>
        <taxon>Streptophyta</taxon>
        <taxon>Embryophyta</taxon>
        <taxon>Tracheophyta</taxon>
        <taxon>Spermatophyta</taxon>
        <taxon>Magnoliopsida</taxon>
        <taxon>Liliopsida</taxon>
        <taxon>Poales</taxon>
        <taxon>Poaceae</taxon>
        <taxon>PACMAD clade</taxon>
        <taxon>Arundinoideae</taxon>
        <taxon>Arundineae</taxon>
        <taxon>Arundo</taxon>
    </lineage>
</organism>
<reference evidence="1" key="2">
    <citation type="journal article" date="2015" name="Data Brief">
        <title>Shoot transcriptome of the giant reed, Arundo donax.</title>
        <authorList>
            <person name="Barrero R.A."/>
            <person name="Guerrero F.D."/>
            <person name="Moolhuijzen P."/>
            <person name="Goolsby J.A."/>
            <person name="Tidwell J."/>
            <person name="Bellgard S.E."/>
            <person name="Bellgard M.I."/>
        </authorList>
    </citation>
    <scope>NUCLEOTIDE SEQUENCE</scope>
    <source>
        <tissue evidence="1">Shoot tissue taken approximately 20 cm above the soil surface</tissue>
    </source>
</reference>
<accession>A0A0A9F9E1</accession>